<comment type="caution">
    <text evidence="2">The sequence shown here is derived from an EMBL/GenBank/DDBJ whole genome shotgun (WGS) entry which is preliminary data.</text>
</comment>
<organism evidence="2 3">
    <name type="scientific">Sphingobacterium tenebrionis</name>
    <dbReference type="NCBI Taxonomy" id="3111775"/>
    <lineage>
        <taxon>Bacteria</taxon>
        <taxon>Pseudomonadati</taxon>
        <taxon>Bacteroidota</taxon>
        <taxon>Sphingobacteriia</taxon>
        <taxon>Sphingobacteriales</taxon>
        <taxon>Sphingobacteriaceae</taxon>
        <taxon>Sphingobacterium</taxon>
    </lineage>
</organism>
<dbReference type="PROSITE" id="PS51257">
    <property type="entry name" value="PROKAR_LIPOPROTEIN"/>
    <property type="match status" value="1"/>
</dbReference>
<dbReference type="RefSeq" id="WP_099366105.1">
    <property type="nucleotide sequence ID" value="NZ_JAYLLN010000022.1"/>
</dbReference>
<dbReference type="EMBL" id="JAYLLN010000022">
    <property type="protein sequence ID" value="MEI5985219.1"/>
    <property type="molecule type" value="Genomic_DNA"/>
</dbReference>
<evidence type="ECO:0000259" key="1">
    <source>
        <dbReference type="PROSITE" id="PS50213"/>
    </source>
</evidence>
<accession>A0ABU8I6Z6</accession>
<gene>
    <name evidence="2" type="ORF">VJ786_09915</name>
</gene>
<proteinExistence type="predicted"/>
<dbReference type="InterPro" id="IPR000782">
    <property type="entry name" value="FAS1_domain"/>
</dbReference>
<feature type="domain" description="FAS1" evidence="1">
    <location>
        <begin position="43"/>
        <end position="227"/>
    </location>
</feature>
<evidence type="ECO:0000313" key="2">
    <source>
        <dbReference type="EMBL" id="MEI5985219.1"/>
    </source>
</evidence>
<protein>
    <submittedName>
        <fullName evidence="2">Fasciclin domain-containing protein</fullName>
    </submittedName>
</protein>
<keyword evidence="3" id="KW-1185">Reference proteome</keyword>
<dbReference type="Proteomes" id="UP001363035">
    <property type="component" value="Unassembled WGS sequence"/>
</dbReference>
<dbReference type="InterPro" id="IPR036378">
    <property type="entry name" value="FAS1_dom_sf"/>
</dbReference>
<dbReference type="Pfam" id="PF02469">
    <property type="entry name" value="Fasciclin"/>
    <property type="match status" value="1"/>
</dbReference>
<reference evidence="2 3" key="1">
    <citation type="submission" date="2024-01" db="EMBL/GenBank/DDBJ databases">
        <title>Sphingobacterium tenebrionis sp. nov., a novel endophyte isolated from tenebrio molitor intestines.</title>
        <authorList>
            <person name="Zhang C."/>
        </authorList>
    </citation>
    <scope>NUCLEOTIDE SEQUENCE [LARGE SCALE GENOMIC DNA]</scope>
    <source>
        <strain evidence="2 3">PU5-4</strain>
    </source>
</reference>
<dbReference type="Gene3D" id="2.30.180.10">
    <property type="entry name" value="FAS1 domain"/>
    <property type="match status" value="1"/>
</dbReference>
<dbReference type="PROSITE" id="PS50213">
    <property type="entry name" value="FAS1"/>
    <property type="match status" value="1"/>
</dbReference>
<name>A0ABU8I6Z6_9SPHI</name>
<sequence length="246" mass="27767">MMKKLTKNLSIWGMLGILGFLGISGCAKDDYYKDGGLAKAEFDGTILEYLDSKPVLFDSVAAIIRAAEMEEFFNTEEFTFFAPSDRDIKDLIGSKDKGGLNRRLYDNKQDTIKTFTDVDPSIWQRYLYRYMFRGKNKLADYPQIDFGLLSLFGGQNYRSMAGDIFKIGVVFNDAVGSGSNLKYMGYRQLHVGLIGDPSRPDNFDPVPVSTSDIQPTNGVIHVLDYTRVSFGFDQNQVMNDIIESKR</sequence>
<evidence type="ECO:0000313" key="3">
    <source>
        <dbReference type="Proteomes" id="UP001363035"/>
    </source>
</evidence>
<dbReference type="SUPFAM" id="SSF82153">
    <property type="entry name" value="FAS1 domain"/>
    <property type="match status" value="1"/>
</dbReference>